<reference evidence="2 3" key="1">
    <citation type="submission" date="2020-03" db="EMBL/GenBank/DDBJ databases">
        <title>WGS of actinomycetes isolated from Thailand.</title>
        <authorList>
            <person name="Thawai C."/>
        </authorList>
    </citation>
    <scope>NUCLEOTIDE SEQUENCE [LARGE SCALE GENOMIC DNA]</scope>
    <source>
        <strain evidence="2 3">FMUSA5-5</strain>
    </source>
</reference>
<gene>
    <name evidence="2" type="ORF">HCN51_03265</name>
</gene>
<proteinExistence type="predicted"/>
<dbReference type="Proteomes" id="UP000696294">
    <property type="component" value="Unassembled WGS sequence"/>
</dbReference>
<evidence type="ECO:0000313" key="3">
    <source>
        <dbReference type="Proteomes" id="UP000696294"/>
    </source>
</evidence>
<evidence type="ECO:0008006" key="4">
    <source>
        <dbReference type="Google" id="ProtNLM"/>
    </source>
</evidence>
<protein>
    <recommendedName>
        <fullName evidence="4">Tetratricopeptide repeat protein</fullName>
    </recommendedName>
</protein>
<keyword evidence="3" id="KW-1185">Reference proteome</keyword>
<name>A0ABX1AWT2_9ACTN</name>
<evidence type="ECO:0000313" key="2">
    <source>
        <dbReference type="EMBL" id="NJP88484.1"/>
    </source>
</evidence>
<evidence type="ECO:0000256" key="1">
    <source>
        <dbReference type="SAM" id="MobiDB-lite"/>
    </source>
</evidence>
<sequence>MNADHRSHGRHQRPDEHRRVRPEGASRAALTLHGNQECLDRANLVGDDLVRAFYPSLHLNLAKAFTDAGEPGRAREHFERAARHVADVPPGQYAGLKALALVLPAYLTDLGTREDGTWLAAALHMVHAARCLPEDDRRTFGTAIGLLPG</sequence>
<organism evidence="2 3">
    <name type="scientific">Nonomuraea composti</name>
    <dbReference type="NCBI Taxonomy" id="2720023"/>
    <lineage>
        <taxon>Bacteria</taxon>
        <taxon>Bacillati</taxon>
        <taxon>Actinomycetota</taxon>
        <taxon>Actinomycetes</taxon>
        <taxon>Streptosporangiales</taxon>
        <taxon>Streptosporangiaceae</taxon>
        <taxon>Nonomuraea</taxon>
    </lineage>
</organism>
<dbReference type="RefSeq" id="WP_168006622.1">
    <property type="nucleotide sequence ID" value="NZ_JAATEP010000002.1"/>
</dbReference>
<comment type="caution">
    <text evidence="2">The sequence shown here is derived from an EMBL/GenBank/DDBJ whole genome shotgun (WGS) entry which is preliminary data.</text>
</comment>
<dbReference type="EMBL" id="JAATEP010000002">
    <property type="protein sequence ID" value="NJP88484.1"/>
    <property type="molecule type" value="Genomic_DNA"/>
</dbReference>
<accession>A0ABX1AWT2</accession>
<feature type="region of interest" description="Disordered" evidence="1">
    <location>
        <begin position="1"/>
        <end position="23"/>
    </location>
</feature>